<evidence type="ECO:0000256" key="12">
    <source>
        <dbReference type="SAM" id="Phobius"/>
    </source>
</evidence>
<keyword evidence="4 12" id="KW-0812">Transmembrane</keyword>
<evidence type="ECO:0000256" key="3">
    <source>
        <dbReference type="ARBA" id="ARBA00022475"/>
    </source>
</evidence>
<dbReference type="PANTHER" id="PTHR42643:SF24">
    <property type="entry name" value="IONOTROPIC RECEPTOR 60A"/>
    <property type="match status" value="1"/>
</dbReference>
<dbReference type="Proteomes" id="UP001286313">
    <property type="component" value="Unassembled WGS sequence"/>
</dbReference>
<dbReference type="GO" id="GO:0005886">
    <property type="term" value="C:plasma membrane"/>
    <property type="evidence" value="ECO:0007669"/>
    <property type="project" value="UniProtKB-SubCell"/>
</dbReference>
<evidence type="ECO:0000256" key="6">
    <source>
        <dbReference type="ARBA" id="ARBA00023065"/>
    </source>
</evidence>
<keyword evidence="7 12" id="KW-0472">Membrane</keyword>
<accession>A0AAE1GL80</accession>
<gene>
    <name evidence="14" type="ORF">Pcinc_004534</name>
</gene>
<protein>
    <recommendedName>
        <fullName evidence="13">Ionotropic glutamate receptor L-glutamate and glycine-binding domain-containing protein</fullName>
    </recommendedName>
</protein>
<keyword evidence="15" id="KW-1185">Reference proteome</keyword>
<dbReference type="EMBL" id="JAWQEG010000327">
    <property type="protein sequence ID" value="KAK3891588.1"/>
    <property type="molecule type" value="Genomic_DNA"/>
</dbReference>
<evidence type="ECO:0000259" key="13">
    <source>
        <dbReference type="Pfam" id="PF10613"/>
    </source>
</evidence>
<evidence type="ECO:0000256" key="7">
    <source>
        <dbReference type="ARBA" id="ARBA00023136"/>
    </source>
</evidence>
<evidence type="ECO:0000256" key="4">
    <source>
        <dbReference type="ARBA" id="ARBA00022692"/>
    </source>
</evidence>
<keyword evidence="2" id="KW-0813">Transport</keyword>
<keyword evidence="3" id="KW-1003">Cell membrane</keyword>
<keyword evidence="5 12" id="KW-1133">Transmembrane helix</keyword>
<dbReference type="InterPro" id="IPR019594">
    <property type="entry name" value="Glu/Gly-bd"/>
</dbReference>
<keyword evidence="11" id="KW-0407">Ion channel</keyword>
<evidence type="ECO:0000313" key="15">
    <source>
        <dbReference type="Proteomes" id="UP001286313"/>
    </source>
</evidence>
<dbReference type="Gene3D" id="3.40.190.10">
    <property type="entry name" value="Periplasmic binding protein-like II"/>
    <property type="match status" value="1"/>
</dbReference>
<evidence type="ECO:0000256" key="1">
    <source>
        <dbReference type="ARBA" id="ARBA00004651"/>
    </source>
</evidence>
<name>A0AAE1GL80_PETCI</name>
<feature type="domain" description="Ionotropic glutamate receptor L-glutamate and glycine-binding" evidence="13">
    <location>
        <begin position="18"/>
        <end position="81"/>
    </location>
</feature>
<feature type="transmembrane region" description="Helical" evidence="12">
    <location>
        <begin position="94"/>
        <end position="115"/>
    </location>
</feature>
<comment type="caution">
    <text evidence="14">The sequence shown here is derived from an EMBL/GenBank/DDBJ whole genome shotgun (WGS) entry which is preliminary data.</text>
</comment>
<evidence type="ECO:0000256" key="11">
    <source>
        <dbReference type="ARBA" id="ARBA00023303"/>
    </source>
</evidence>
<sequence>MLEVLGEASILDTMQRVVVPEGEDWGRQLKNGTVTGMMGQLQRSEVDMSLTPLGISHWRWQLVDFSEPLFMDETRVIYQRPTPQADIAGFAKPYSSLVMFVCGVMSFNVLLVLLLH</sequence>
<dbReference type="InterPro" id="IPR052192">
    <property type="entry name" value="Insect_Ionotropic_Sensory_Rcpt"/>
</dbReference>
<organism evidence="14 15">
    <name type="scientific">Petrolisthes cinctipes</name>
    <name type="common">Flat porcelain crab</name>
    <dbReference type="NCBI Taxonomy" id="88211"/>
    <lineage>
        <taxon>Eukaryota</taxon>
        <taxon>Metazoa</taxon>
        <taxon>Ecdysozoa</taxon>
        <taxon>Arthropoda</taxon>
        <taxon>Crustacea</taxon>
        <taxon>Multicrustacea</taxon>
        <taxon>Malacostraca</taxon>
        <taxon>Eumalacostraca</taxon>
        <taxon>Eucarida</taxon>
        <taxon>Decapoda</taxon>
        <taxon>Pleocyemata</taxon>
        <taxon>Anomura</taxon>
        <taxon>Galatheoidea</taxon>
        <taxon>Porcellanidae</taxon>
        <taxon>Petrolisthes</taxon>
    </lineage>
</organism>
<evidence type="ECO:0000313" key="14">
    <source>
        <dbReference type="EMBL" id="KAK3891588.1"/>
    </source>
</evidence>
<dbReference type="AlphaFoldDB" id="A0AAE1GL80"/>
<evidence type="ECO:0000256" key="2">
    <source>
        <dbReference type="ARBA" id="ARBA00022448"/>
    </source>
</evidence>
<keyword evidence="6" id="KW-0406">Ion transport</keyword>
<evidence type="ECO:0000256" key="8">
    <source>
        <dbReference type="ARBA" id="ARBA00023170"/>
    </source>
</evidence>
<keyword evidence="8" id="KW-0675">Receptor</keyword>
<keyword evidence="9" id="KW-0325">Glycoprotein</keyword>
<proteinExistence type="predicted"/>
<evidence type="ECO:0000256" key="10">
    <source>
        <dbReference type="ARBA" id="ARBA00023286"/>
    </source>
</evidence>
<keyword evidence="10" id="KW-1071">Ligand-gated ion channel</keyword>
<evidence type="ECO:0000256" key="9">
    <source>
        <dbReference type="ARBA" id="ARBA00023180"/>
    </source>
</evidence>
<dbReference type="PANTHER" id="PTHR42643">
    <property type="entry name" value="IONOTROPIC RECEPTOR 20A-RELATED"/>
    <property type="match status" value="1"/>
</dbReference>
<dbReference type="Pfam" id="PF10613">
    <property type="entry name" value="Lig_chan-Glu_bd"/>
    <property type="match status" value="1"/>
</dbReference>
<comment type="subcellular location">
    <subcellularLocation>
        <location evidence="1">Cell membrane</location>
        <topology evidence="1">Multi-pass membrane protein</topology>
    </subcellularLocation>
</comment>
<reference evidence="14" key="1">
    <citation type="submission" date="2023-10" db="EMBL/GenBank/DDBJ databases">
        <title>Genome assemblies of two species of porcelain crab, Petrolisthes cinctipes and Petrolisthes manimaculis (Anomura: Porcellanidae).</title>
        <authorList>
            <person name="Angst P."/>
        </authorList>
    </citation>
    <scope>NUCLEOTIDE SEQUENCE</scope>
    <source>
        <strain evidence="14">PB745_01</strain>
        <tissue evidence="14">Gill</tissue>
    </source>
</reference>
<evidence type="ECO:0000256" key="5">
    <source>
        <dbReference type="ARBA" id="ARBA00022989"/>
    </source>
</evidence>
<dbReference type="SUPFAM" id="SSF53850">
    <property type="entry name" value="Periplasmic binding protein-like II"/>
    <property type="match status" value="1"/>
</dbReference>
<dbReference type="GO" id="GO:0015276">
    <property type="term" value="F:ligand-gated monoatomic ion channel activity"/>
    <property type="evidence" value="ECO:0007669"/>
    <property type="project" value="InterPro"/>
</dbReference>